<dbReference type="Proteomes" id="UP000254150">
    <property type="component" value="Unassembled WGS sequence"/>
</dbReference>
<dbReference type="PANTHER" id="PTHR37477:SF1">
    <property type="entry name" value="COBALT-PRECORRIN-5A HYDROLASE"/>
    <property type="match status" value="1"/>
</dbReference>
<keyword evidence="2" id="KW-0808">Transferase</keyword>
<evidence type="ECO:0000259" key="1">
    <source>
        <dbReference type="Pfam" id="PF01890"/>
    </source>
</evidence>
<keyword evidence="2" id="KW-0489">Methyltransferase</keyword>
<sequence>MTGSRGAAGLVVGVGACRDAPAEAVYTLVSGVLAELGPDAGPLLELATVEAKATEPGIVEAARLLGVGLRSWAPGVLASLATPHSSPTALAALGVPSVAEAAALAGGGELLVPKRKSGGPGPAVATCAVARRGPAGDAPEGE</sequence>
<dbReference type="PROSITE" id="PS51257">
    <property type="entry name" value="PROKAR_LIPOPROTEIN"/>
    <property type="match status" value="1"/>
</dbReference>
<dbReference type="GeneID" id="95069785"/>
<dbReference type="EMBL" id="UHID01000005">
    <property type="protein sequence ID" value="SUP37485.1"/>
    <property type="molecule type" value="Genomic_DNA"/>
</dbReference>
<gene>
    <name evidence="2" type="ORF">NCTC7807_02559</name>
</gene>
<evidence type="ECO:0000313" key="2">
    <source>
        <dbReference type="EMBL" id="SUP37485.1"/>
    </source>
</evidence>
<dbReference type="SUPFAM" id="SSF159664">
    <property type="entry name" value="CobE/GbiG C-terminal domain-like"/>
    <property type="match status" value="1"/>
</dbReference>
<dbReference type="InterPro" id="IPR002750">
    <property type="entry name" value="CobE/GbiG_C"/>
</dbReference>
<dbReference type="InterPro" id="IPR052553">
    <property type="entry name" value="CbiG_hydrolase"/>
</dbReference>
<dbReference type="Pfam" id="PF01890">
    <property type="entry name" value="CbiG_C"/>
    <property type="match status" value="1"/>
</dbReference>
<evidence type="ECO:0000313" key="3">
    <source>
        <dbReference type="Proteomes" id="UP000254150"/>
    </source>
</evidence>
<dbReference type="Gene3D" id="3.30.420.180">
    <property type="entry name" value="CobE/GbiG C-terminal domain"/>
    <property type="match status" value="1"/>
</dbReference>
<dbReference type="PANTHER" id="PTHR37477">
    <property type="entry name" value="COBALT-PRECORRIN-5A HYDROLASE"/>
    <property type="match status" value="1"/>
</dbReference>
<dbReference type="AlphaFoldDB" id="A0A380NCZ1"/>
<dbReference type="InterPro" id="IPR036518">
    <property type="entry name" value="CobE/GbiG_C_sf"/>
</dbReference>
<dbReference type="GO" id="GO:0008168">
    <property type="term" value="F:methyltransferase activity"/>
    <property type="evidence" value="ECO:0007669"/>
    <property type="project" value="UniProtKB-KW"/>
</dbReference>
<organism evidence="2 3">
    <name type="scientific">Streptomyces griseus</name>
    <dbReference type="NCBI Taxonomy" id="1911"/>
    <lineage>
        <taxon>Bacteria</taxon>
        <taxon>Bacillati</taxon>
        <taxon>Actinomycetota</taxon>
        <taxon>Actinomycetes</taxon>
        <taxon>Kitasatosporales</taxon>
        <taxon>Streptomycetaceae</taxon>
        <taxon>Streptomyces</taxon>
    </lineage>
</organism>
<feature type="domain" description="CobE/GbiG C-terminal" evidence="1">
    <location>
        <begin position="10"/>
        <end position="130"/>
    </location>
</feature>
<protein>
    <submittedName>
        <fullName evidence="2">Cobalamin biosynthesis protein CbiG / Cobalt-precorrin-3b C17-methyltransferase</fullName>
    </submittedName>
</protein>
<dbReference type="RefSeq" id="WP_100453225.1">
    <property type="nucleotide sequence ID" value="NZ_UHID01000005.1"/>
</dbReference>
<proteinExistence type="predicted"/>
<dbReference type="GO" id="GO:0032259">
    <property type="term" value="P:methylation"/>
    <property type="evidence" value="ECO:0007669"/>
    <property type="project" value="UniProtKB-KW"/>
</dbReference>
<name>A0A380NCZ1_STRGR</name>
<accession>A0A380NCZ1</accession>
<dbReference type="GO" id="GO:0009236">
    <property type="term" value="P:cobalamin biosynthetic process"/>
    <property type="evidence" value="ECO:0007669"/>
    <property type="project" value="InterPro"/>
</dbReference>
<reference evidence="2 3" key="1">
    <citation type="submission" date="2018-06" db="EMBL/GenBank/DDBJ databases">
        <authorList>
            <consortium name="Pathogen Informatics"/>
            <person name="Doyle S."/>
        </authorList>
    </citation>
    <scope>NUCLEOTIDE SEQUENCE [LARGE SCALE GENOMIC DNA]</scope>
    <source>
        <strain evidence="2 3">NCTC7807</strain>
    </source>
</reference>